<dbReference type="EMBL" id="JBEPNW010000002">
    <property type="protein sequence ID" value="MET3867928.1"/>
    <property type="molecule type" value="Genomic_DNA"/>
</dbReference>
<feature type="transmembrane region" description="Helical" evidence="1">
    <location>
        <begin position="6"/>
        <end position="23"/>
    </location>
</feature>
<keyword evidence="3" id="KW-1185">Reference proteome</keyword>
<feature type="transmembrane region" description="Helical" evidence="1">
    <location>
        <begin position="35"/>
        <end position="56"/>
    </location>
</feature>
<accession>A0ABV2NN73</accession>
<keyword evidence="1" id="KW-1133">Transmembrane helix</keyword>
<dbReference type="RefSeq" id="WP_012319425.1">
    <property type="nucleotide sequence ID" value="NZ_BJXP01000052.1"/>
</dbReference>
<gene>
    <name evidence="2" type="ORF">ABIC20_005237</name>
</gene>
<reference evidence="2 3" key="1">
    <citation type="submission" date="2024-06" db="EMBL/GenBank/DDBJ databases">
        <title>Genomics of switchgrass bacterial isolates.</title>
        <authorList>
            <person name="Shade A."/>
        </authorList>
    </citation>
    <scope>NUCLEOTIDE SEQUENCE [LARGE SCALE GENOMIC DNA]</scope>
    <source>
        <strain evidence="2 3">PvP084</strain>
    </source>
</reference>
<organism evidence="2 3">
    <name type="scientific">Methylobacterium radiotolerans</name>
    <dbReference type="NCBI Taxonomy" id="31998"/>
    <lineage>
        <taxon>Bacteria</taxon>
        <taxon>Pseudomonadati</taxon>
        <taxon>Pseudomonadota</taxon>
        <taxon>Alphaproteobacteria</taxon>
        <taxon>Hyphomicrobiales</taxon>
        <taxon>Methylobacteriaceae</taxon>
        <taxon>Methylobacterium</taxon>
    </lineage>
</organism>
<dbReference type="GeneID" id="6138497"/>
<sequence length="72" mass="7199">MPSGLGFPLAMASLFTLGWIVIQKAGTRTEAVAEGLGALFLLSALLAVVALLAAFGNGHATGLVLMRSVSAG</sequence>
<evidence type="ECO:0000256" key="1">
    <source>
        <dbReference type="SAM" id="Phobius"/>
    </source>
</evidence>
<name>A0ABV2NN73_9HYPH</name>
<evidence type="ECO:0000313" key="2">
    <source>
        <dbReference type="EMBL" id="MET3867928.1"/>
    </source>
</evidence>
<comment type="caution">
    <text evidence="2">The sequence shown here is derived from an EMBL/GenBank/DDBJ whole genome shotgun (WGS) entry which is preliminary data.</text>
</comment>
<dbReference type="Proteomes" id="UP001549119">
    <property type="component" value="Unassembled WGS sequence"/>
</dbReference>
<keyword evidence="1" id="KW-0472">Membrane</keyword>
<evidence type="ECO:0000313" key="3">
    <source>
        <dbReference type="Proteomes" id="UP001549119"/>
    </source>
</evidence>
<keyword evidence="1" id="KW-0812">Transmembrane</keyword>
<protein>
    <submittedName>
        <fullName evidence="2">Uncharacterized protein</fullName>
    </submittedName>
</protein>
<proteinExistence type="predicted"/>